<evidence type="ECO:0000313" key="1">
    <source>
        <dbReference type="EMBL" id="CNT75915.1"/>
    </source>
</evidence>
<accession>A0A655BT74</accession>
<proteinExistence type="predicted"/>
<gene>
    <name evidence="1" type="ORF">ERS008207_00852</name>
</gene>
<protein>
    <submittedName>
        <fullName evidence="1">Uncharacterized protein</fullName>
    </submittedName>
</protein>
<organism evidence="1 2">
    <name type="scientific">Salmonella enterica subsp. enterica serovar Bovismorbificans</name>
    <dbReference type="NCBI Taxonomy" id="58097"/>
    <lineage>
        <taxon>Bacteria</taxon>
        <taxon>Pseudomonadati</taxon>
        <taxon>Pseudomonadota</taxon>
        <taxon>Gammaproteobacteria</taxon>
        <taxon>Enterobacterales</taxon>
        <taxon>Enterobacteriaceae</taxon>
        <taxon>Salmonella</taxon>
    </lineage>
</organism>
<name>A0A655BT74_SALET</name>
<dbReference type="Proteomes" id="UP000042394">
    <property type="component" value="Unassembled WGS sequence"/>
</dbReference>
<evidence type="ECO:0000313" key="2">
    <source>
        <dbReference type="Proteomes" id="UP000042394"/>
    </source>
</evidence>
<reference evidence="1 2" key="1">
    <citation type="submission" date="2015-03" db="EMBL/GenBank/DDBJ databases">
        <authorList>
            <consortium name="Pathogen Informatics"/>
        </authorList>
    </citation>
    <scope>NUCLEOTIDE SEQUENCE [LARGE SCALE GENOMIC DNA]</scope>
    <source>
        <strain evidence="1 2">D4891</strain>
    </source>
</reference>
<dbReference type="AlphaFoldDB" id="A0A655BT74"/>
<sequence>MELQAANSPHVVDVAFNRRLQRLGFLMAQHQNHHFFRIQQRAYAYRQRVFRHLVYVAVKEAGVRYASIMG</sequence>
<dbReference type="EMBL" id="CQPD01000006">
    <property type="protein sequence ID" value="CNT75915.1"/>
    <property type="molecule type" value="Genomic_DNA"/>
</dbReference>